<comment type="caution">
    <text evidence="2">The sequence shown here is derived from an EMBL/GenBank/DDBJ whole genome shotgun (WGS) entry which is preliminary data.</text>
</comment>
<proteinExistence type="predicted"/>
<evidence type="ECO:0000313" key="3">
    <source>
        <dbReference type="Proteomes" id="UP001595851"/>
    </source>
</evidence>
<evidence type="ECO:0000313" key="2">
    <source>
        <dbReference type="EMBL" id="MFC4016180.1"/>
    </source>
</evidence>
<dbReference type="RefSeq" id="WP_379535973.1">
    <property type="nucleotide sequence ID" value="NZ_JBHSBI010000059.1"/>
</dbReference>
<sequence>MPRVDSALRLSLHPVLDRRAVVNGAWWPYSRDAAAELPDLIAAVDQRLGRTTLLVGVHRDAWRRIPHRIPARGRTVRIGGFRHADPHVIVLFFASDEPLALLIIPPDTAAGPAEAALKLTAQNTADLTDDAIFALAHLPSDPALRATADSVARWESESGSVSGQKARYPARRPSAPA</sequence>
<feature type="region of interest" description="Disordered" evidence="1">
    <location>
        <begin position="154"/>
        <end position="177"/>
    </location>
</feature>
<dbReference type="EMBL" id="JBHSBI010000059">
    <property type="protein sequence ID" value="MFC4016180.1"/>
    <property type="molecule type" value="Genomic_DNA"/>
</dbReference>
<evidence type="ECO:0000256" key="1">
    <source>
        <dbReference type="SAM" id="MobiDB-lite"/>
    </source>
</evidence>
<dbReference type="Pfam" id="PF19457">
    <property type="entry name" value="DUF5994"/>
    <property type="match status" value="1"/>
</dbReference>
<gene>
    <name evidence="2" type="ORF">ACFOY2_53850</name>
</gene>
<accession>A0ABV8GTY1</accession>
<name>A0ABV8GTY1_9ACTN</name>
<organism evidence="2 3">
    <name type="scientific">Nonomuraea purpurea</name>
    <dbReference type="NCBI Taxonomy" id="1849276"/>
    <lineage>
        <taxon>Bacteria</taxon>
        <taxon>Bacillati</taxon>
        <taxon>Actinomycetota</taxon>
        <taxon>Actinomycetes</taxon>
        <taxon>Streptosporangiales</taxon>
        <taxon>Streptosporangiaceae</taxon>
        <taxon>Nonomuraea</taxon>
    </lineage>
</organism>
<protein>
    <submittedName>
        <fullName evidence="2">DUF5994 family protein</fullName>
    </submittedName>
</protein>
<keyword evidence="3" id="KW-1185">Reference proteome</keyword>
<dbReference type="Proteomes" id="UP001595851">
    <property type="component" value="Unassembled WGS sequence"/>
</dbReference>
<reference evidence="3" key="1">
    <citation type="journal article" date="2019" name="Int. J. Syst. Evol. Microbiol.">
        <title>The Global Catalogue of Microorganisms (GCM) 10K type strain sequencing project: providing services to taxonomists for standard genome sequencing and annotation.</title>
        <authorList>
            <consortium name="The Broad Institute Genomics Platform"/>
            <consortium name="The Broad Institute Genome Sequencing Center for Infectious Disease"/>
            <person name="Wu L."/>
            <person name="Ma J."/>
        </authorList>
    </citation>
    <scope>NUCLEOTIDE SEQUENCE [LARGE SCALE GENOMIC DNA]</scope>
    <source>
        <strain evidence="3">TBRC 1276</strain>
    </source>
</reference>
<dbReference type="InterPro" id="IPR046036">
    <property type="entry name" value="DUF5994"/>
</dbReference>